<proteinExistence type="inferred from homology"/>
<organism evidence="4">
    <name type="scientific">Eiseniibacteriota bacterium</name>
    <dbReference type="NCBI Taxonomy" id="2212470"/>
    <lineage>
        <taxon>Bacteria</taxon>
        <taxon>Candidatus Eiseniibacteriota</taxon>
    </lineage>
</organism>
<evidence type="ECO:0000259" key="3">
    <source>
        <dbReference type="Pfam" id="PF25917"/>
    </source>
</evidence>
<dbReference type="Gene3D" id="2.40.50.100">
    <property type="match status" value="1"/>
</dbReference>
<dbReference type="Pfam" id="PF25917">
    <property type="entry name" value="BSH_RND"/>
    <property type="match status" value="1"/>
</dbReference>
<dbReference type="NCBIfam" id="TIGR01730">
    <property type="entry name" value="RND_mfp"/>
    <property type="match status" value="1"/>
</dbReference>
<evidence type="ECO:0000256" key="2">
    <source>
        <dbReference type="SAM" id="Coils"/>
    </source>
</evidence>
<protein>
    <submittedName>
        <fullName evidence="4">Efflux RND transporter periplasmic adaptor subunit</fullName>
    </submittedName>
</protein>
<evidence type="ECO:0000313" key="4">
    <source>
        <dbReference type="EMBL" id="HER42837.1"/>
    </source>
</evidence>
<dbReference type="Gene3D" id="6.20.50.140">
    <property type="match status" value="1"/>
</dbReference>
<dbReference type="GO" id="GO:1990281">
    <property type="term" value="C:efflux pump complex"/>
    <property type="evidence" value="ECO:0007669"/>
    <property type="project" value="TreeGrafter"/>
</dbReference>
<sequence length="368" mass="39872">MSRRTKSRKRFIWLFALIAAAAVAAIVLIKGGNGSGNGRMETVKAERGHIVEKALAVGSIVPRNEVSVKAKISGVVKTIYKEPGERIERGEPLLEIKPDPTPLELAQAKREVEMNEIGLKNAEKAFERSKELLPKGWISDKEFEQAEREYEQAALALEMSKDRLALIEKGSVNIAGSKIEGVIKAPISGYVLEKNVNIGDPVVPLTSYQAGTVLMTIADMDSLVFKGTVDEIDVGTLTIGMPAAIKVGALPDAMVPGTLEKISLKAREENNTRMFPVEISIDDPSIALLRAGYSANADIIINEAESVLTIPERVVYFQNDSVYVKVPGPDGAGRIVMIETGLSDAITVEVKSGLEEGQEILEKPQKKL</sequence>
<dbReference type="Proteomes" id="UP000886069">
    <property type="component" value="Unassembled WGS sequence"/>
</dbReference>
<dbReference type="PANTHER" id="PTHR30469">
    <property type="entry name" value="MULTIDRUG RESISTANCE PROTEIN MDTA"/>
    <property type="match status" value="1"/>
</dbReference>
<gene>
    <name evidence="4" type="ORF">ENO08_00055</name>
</gene>
<name>A0A7V2AT97_UNCEI</name>
<comment type="caution">
    <text evidence="4">The sequence shown here is derived from an EMBL/GenBank/DDBJ whole genome shotgun (WGS) entry which is preliminary data.</text>
</comment>
<accession>A0A7V2AT97</accession>
<dbReference type="AlphaFoldDB" id="A0A7V2AT97"/>
<feature type="domain" description="Multidrug resistance protein MdtA-like barrel-sandwich hybrid" evidence="3">
    <location>
        <begin position="64"/>
        <end position="202"/>
    </location>
</feature>
<dbReference type="InterPro" id="IPR058625">
    <property type="entry name" value="MdtA-like_BSH"/>
</dbReference>
<dbReference type="Gene3D" id="2.40.30.170">
    <property type="match status" value="1"/>
</dbReference>
<feature type="coiled-coil region" evidence="2">
    <location>
        <begin position="105"/>
        <end position="163"/>
    </location>
</feature>
<keyword evidence="2" id="KW-0175">Coiled coil</keyword>
<dbReference type="EMBL" id="DSEC01000006">
    <property type="protein sequence ID" value="HER42837.1"/>
    <property type="molecule type" value="Genomic_DNA"/>
</dbReference>
<reference evidence="4" key="1">
    <citation type="journal article" date="2020" name="mSystems">
        <title>Genome- and Community-Level Interaction Insights into Carbon Utilization and Element Cycling Functions of Hydrothermarchaeota in Hydrothermal Sediment.</title>
        <authorList>
            <person name="Zhou Z."/>
            <person name="Liu Y."/>
            <person name="Xu W."/>
            <person name="Pan J."/>
            <person name="Luo Z.H."/>
            <person name="Li M."/>
        </authorList>
    </citation>
    <scope>NUCLEOTIDE SEQUENCE [LARGE SCALE GENOMIC DNA]</scope>
    <source>
        <strain evidence="4">SpSt-1233</strain>
    </source>
</reference>
<dbReference type="InterPro" id="IPR006143">
    <property type="entry name" value="RND_pump_MFP"/>
</dbReference>
<comment type="similarity">
    <text evidence="1">Belongs to the membrane fusion protein (MFP) (TC 8.A.1) family.</text>
</comment>
<dbReference type="PANTHER" id="PTHR30469:SF33">
    <property type="entry name" value="SLR1207 PROTEIN"/>
    <property type="match status" value="1"/>
</dbReference>
<evidence type="ECO:0000256" key="1">
    <source>
        <dbReference type="ARBA" id="ARBA00009477"/>
    </source>
</evidence>
<dbReference type="Gene3D" id="1.10.287.470">
    <property type="entry name" value="Helix hairpin bin"/>
    <property type="match status" value="1"/>
</dbReference>
<dbReference type="SUPFAM" id="SSF111369">
    <property type="entry name" value="HlyD-like secretion proteins"/>
    <property type="match status" value="1"/>
</dbReference>
<dbReference type="GO" id="GO:0015562">
    <property type="term" value="F:efflux transmembrane transporter activity"/>
    <property type="evidence" value="ECO:0007669"/>
    <property type="project" value="TreeGrafter"/>
</dbReference>